<keyword evidence="2" id="KW-0732">Signal</keyword>
<feature type="chain" id="PRO_5005466006" description="Type IV fimbrial biogenesis protein PilY1" evidence="2">
    <location>
        <begin position="24"/>
        <end position="409"/>
    </location>
</feature>
<organism evidence="3 4">
    <name type="scientific">Labilithrix luteola</name>
    <dbReference type="NCBI Taxonomy" id="1391654"/>
    <lineage>
        <taxon>Bacteria</taxon>
        <taxon>Pseudomonadati</taxon>
        <taxon>Myxococcota</taxon>
        <taxon>Polyangia</taxon>
        <taxon>Polyangiales</taxon>
        <taxon>Labilitrichaceae</taxon>
        <taxon>Labilithrix</taxon>
    </lineage>
</organism>
<reference evidence="3 4" key="1">
    <citation type="submission" date="2015-08" db="EMBL/GenBank/DDBJ databases">
        <authorList>
            <person name="Babu N.S."/>
            <person name="Beckwith C.J."/>
            <person name="Beseler K.G."/>
            <person name="Brison A."/>
            <person name="Carone J.V."/>
            <person name="Caskin T.P."/>
            <person name="Diamond M."/>
            <person name="Durham M.E."/>
            <person name="Foxe J.M."/>
            <person name="Go M."/>
            <person name="Henderson B.A."/>
            <person name="Jones I.B."/>
            <person name="McGettigan J.A."/>
            <person name="Micheletti S.J."/>
            <person name="Nasrallah M.E."/>
            <person name="Ortiz D."/>
            <person name="Piller C.R."/>
            <person name="Privatt S.R."/>
            <person name="Schneider S.L."/>
            <person name="Sharp S."/>
            <person name="Smith T.C."/>
            <person name="Stanton J.D."/>
            <person name="Ullery H.E."/>
            <person name="Wilson R.J."/>
            <person name="Serrano M.G."/>
            <person name="Buck G."/>
            <person name="Lee V."/>
            <person name="Wang Y."/>
            <person name="Carvalho R."/>
            <person name="Voegtly L."/>
            <person name="Shi R."/>
            <person name="Duckworth R."/>
            <person name="Johnson A."/>
            <person name="Loviza R."/>
            <person name="Walstead R."/>
            <person name="Shah Z."/>
            <person name="Kiflezghi M."/>
            <person name="Wade K."/>
            <person name="Ball S.L."/>
            <person name="Bradley K.W."/>
            <person name="Asai D.J."/>
            <person name="Bowman C.A."/>
            <person name="Russell D.A."/>
            <person name="Pope W.H."/>
            <person name="Jacobs-Sera D."/>
            <person name="Hendrix R.W."/>
            <person name="Hatfull G.F."/>
        </authorList>
    </citation>
    <scope>NUCLEOTIDE SEQUENCE [LARGE SCALE GENOMIC DNA]</scope>
    <source>
        <strain evidence="3 4">DSM 27648</strain>
    </source>
</reference>
<dbReference type="EMBL" id="CP012333">
    <property type="protein sequence ID" value="AKU94689.1"/>
    <property type="molecule type" value="Genomic_DNA"/>
</dbReference>
<dbReference type="STRING" id="1391654.AKJ09_01353"/>
<evidence type="ECO:0000313" key="4">
    <source>
        <dbReference type="Proteomes" id="UP000064967"/>
    </source>
</evidence>
<dbReference type="OrthoDB" id="53254at2"/>
<accession>A0A0K1PNK6</accession>
<protein>
    <recommendedName>
        <fullName evidence="5">Type IV fimbrial biogenesis protein PilY1</fullName>
    </recommendedName>
</protein>
<keyword evidence="4" id="KW-1185">Reference proteome</keyword>
<dbReference type="AlphaFoldDB" id="A0A0K1PNK6"/>
<proteinExistence type="predicted"/>
<dbReference type="KEGG" id="llu:AKJ09_01353"/>
<name>A0A0K1PNK6_9BACT</name>
<feature type="region of interest" description="Disordered" evidence="1">
    <location>
        <begin position="21"/>
        <end position="62"/>
    </location>
</feature>
<gene>
    <name evidence="3" type="ORF">AKJ09_01353</name>
</gene>
<sequence>MRTPILFAVVVASLALLTTASCSSTEEESPKPSPPDSGDTVLGDAGGEASSRDASTDSQPGVPACSVDGWCVTPLPDSDLSVKDVWPLEGRAFAVAMSPTVGVKVMEWTASTAAWSYIDDGTQNDSGLGAYVGSLWAPNENELYYTVSPGFVYHGTRGADATWTWTRHQLPNNAPNTDTQNALYDTGNPPYWSLQLLDFGFRGYPTLGVLGTGSGDVYAWFSNTIFHWKDDGSGTPAWVAEYSLDDATVPAEHMFFVGAGVSSSGEVWFTGARSNWLTSCAIVVRKTASGYARIADGTIDAPDLFSEGVCAKRTGMLPILGWMTDIYATVSGRIFGFAPSRGSSSFFRVRRTRTGRSGRRSPSSWASRTPISRCGRRPTPSSGSLAPASSFEGRTSWRATTTGKFRRSA</sequence>
<feature type="compositionally biased region" description="Basic residues" evidence="1">
    <location>
        <begin position="348"/>
        <end position="359"/>
    </location>
</feature>
<evidence type="ECO:0000256" key="1">
    <source>
        <dbReference type="SAM" id="MobiDB-lite"/>
    </source>
</evidence>
<dbReference type="Proteomes" id="UP000064967">
    <property type="component" value="Chromosome"/>
</dbReference>
<dbReference type="RefSeq" id="WP_146646246.1">
    <property type="nucleotide sequence ID" value="NZ_CP012333.1"/>
</dbReference>
<feature type="region of interest" description="Disordered" evidence="1">
    <location>
        <begin position="348"/>
        <end position="409"/>
    </location>
</feature>
<evidence type="ECO:0008006" key="5">
    <source>
        <dbReference type="Google" id="ProtNLM"/>
    </source>
</evidence>
<evidence type="ECO:0000256" key="2">
    <source>
        <dbReference type="SAM" id="SignalP"/>
    </source>
</evidence>
<dbReference type="PROSITE" id="PS51257">
    <property type="entry name" value="PROKAR_LIPOPROTEIN"/>
    <property type="match status" value="1"/>
</dbReference>
<evidence type="ECO:0000313" key="3">
    <source>
        <dbReference type="EMBL" id="AKU94689.1"/>
    </source>
</evidence>
<feature type="signal peptide" evidence="2">
    <location>
        <begin position="1"/>
        <end position="23"/>
    </location>
</feature>